<protein>
    <submittedName>
        <fullName evidence="2">Uncharacterized protein</fullName>
    </submittedName>
</protein>
<organism evidence="2 3">
    <name type="scientific">Chaetomium globosum (strain ATCC 6205 / CBS 148.51 / DSM 1962 / NBRC 6347 / NRRL 1970)</name>
    <name type="common">Soil fungus</name>
    <dbReference type="NCBI Taxonomy" id="306901"/>
    <lineage>
        <taxon>Eukaryota</taxon>
        <taxon>Fungi</taxon>
        <taxon>Dikarya</taxon>
        <taxon>Ascomycota</taxon>
        <taxon>Pezizomycotina</taxon>
        <taxon>Sordariomycetes</taxon>
        <taxon>Sordariomycetidae</taxon>
        <taxon>Sordariales</taxon>
        <taxon>Chaetomiaceae</taxon>
        <taxon>Chaetomium</taxon>
    </lineage>
</organism>
<name>Q2HH04_CHAGB</name>
<sequence length="113" mass="12091">MANLGRRAMAMIPIPFSCFISRILDNQPPPGVNGSKGDHRSGRYCPGPYGGEPRTMTMAAHPQLPPSQSTSSPTAINHSTLKKRSAGQWTKEPVAGTSQTMAKRIEKLATSSV</sequence>
<feature type="region of interest" description="Disordered" evidence="1">
    <location>
        <begin position="26"/>
        <end position="100"/>
    </location>
</feature>
<dbReference type="Proteomes" id="UP000001056">
    <property type="component" value="Unassembled WGS sequence"/>
</dbReference>
<dbReference type="VEuPathDB" id="FungiDB:CHGG_00500"/>
<reference evidence="3" key="1">
    <citation type="journal article" date="2015" name="Genome Announc.">
        <title>Draft genome sequence of the cellulolytic fungus Chaetomium globosum.</title>
        <authorList>
            <person name="Cuomo C.A."/>
            <person name="Untereiner W.A."/>
            <person name="Ma L.-J."/>
            <person name="Grabherr M."/>
            <person name="Birren B.W."/>
        </authorList>
    </citation>
    <scope>NUCLEOTIDE SEQUENCE [LARGE SCALE GENOMIC DNA]</scope>
    <source>
        <strain evidence="3">ATCC 6205 / CBS 148.51 / DSM 1962 / NBRC 6347 / NRRL 1970</strain>
    </source>
</reference>
<dbReference type="HOGENOM" id="CLU_2133220_0_0_1"/>
<evidence type="ECO:0000313" key="3">
    <source>
        <dbReference type="Proteomes" id="UP000001056"/>
    </source>
</evidence>
<evidence type="ECO:0000256" key="1">
    <source>
        <dbReference type="SAM" id="MobiDB-lite"/>
    </source>
</evidence>
<keyword evidence="3" id="KW-1185">Reference proteome</keyword>
<dbReference type="RefSeq" id="XP_001219721.1">
    <property type="nucleotide sequence ID" value="XM_001219720.1"/>
</dbReference>
<evidence type="ECO:0000313" key="2">
    <source>
        <dbReference type="EMBL" id="EAQ92265.1"/>
    </source>
</evidence>
<proteinExistence type="predicted"/>
<accession>Q2HH04</accession>
<dbReference type="GeneID" id="4387925"/>
<dbReference type="InParanoid" id="Q2HH04"/>
<dbReference type="EMBL" id="CH408029">
    <property type="protein sequence ID" value="EAQ92265.1"/>
    <property type="molecule type" value="Genomic_DNA"/>
</dbReference>
<gene>
    <name evidence="2" type="ORF">CHGG_00500</name>
</gene>
<dbReference type="AlphaFoldDB" id="Q2HH04"/>